<accession>A0A939TBV9</accession>
<keyword evidence="3" id="KW-1185">Reference proteome</keyword>
<evidence type="ECO:0000313" key="2">
    <source>
        <dbReference type="EMBL" id="MBO2453937.1"/>
    </source>
</evidence>
<sequence>MERPLTEDDFETLLSNATESAIHLELRDAYMADDSFTAWLRTGVVVDDDPADAWWRSVVRAAVARGVGVKRARVISEPVSDYVRWEWACTEPVNVAAGEKVRWLPRHLTTGLCVPPSDFWVFDSQVVVWNHFSGAGEWSGHEVVRDPHLAENCATAFETVWDRGIDHRDYRPS</sequence>
<gene>
    <name evidence="2" type="ORF">J4573_43090</name>
</gene>
<reference evidence="2" key="1">
    <citation type="submission" date="2021-03" db="EMBL/GenBank/DDBJ databases">
        <authorList>
            <person name="Kanchanasin P."/>
            <person name="Saeng-In P."/>
            <person name="Phongsopitanun W."/>
            <person name="Yuki M."/>
            <person name="Kudo T."/>
            <person name="Ohkuma M."/>
            <person name="Tanasupawat S."/>
        </authorList>
    </citation>
    <scope>NUCLEOTIDE SEQUENCE</scope>
    <source>
        <strain evidence="2">GKU 128</strain>
    </source>
</reference>
<dbReference type="EMBL" id="JAGEOJ010000023">
    <property type="protein sequence ID" value="MBO2453937.1"/>
    <property type="molecule type" value="Genomic_DNA"/>
</dbReference>
<protein>
    <recommendedName>
        <fullName evidence="1">DUF6879 domain-containing protein</fullName>
    </recommendedName>
</protein>
<evidence type="ECO:0000313" key="3">
    <source>
        <dbReference type="Proteomes" id="UP000669179"/>
    </source>
</evidence>
<evidence type="ECO:0000259" key="1">
    <source>
        <dbReference type="Pfam" id="PF21806"/>
    </source>
</evidence>
<comment type="caution">
    <text evidence="2">The sequence shown here is derived from an EMBL/GenBank/DDBJ whole genome shotgun (WGS) entry which is preliminary data.</text>
</comment>
<proteinExistence type="predicted"/>
<organism evidence="2 3">
    <name type="scientific">Actinomadura barringtoniae</name>
    <dbReference type="NCBI Taxonomy" id="1427535"/>
    <lineage>
        <taxon>Bacteria</taxon>
        <taxon>Bacillati</taxon>
        <taxon>Actinomycetota</taxon>
        <taxon>Actinomycetes</taxon>
        <taxon>Streptosporangiales</taxon>
        <taxon>Thermomonosporaceae</taxon>
        <taxon>Actinomadura</taxon>
    </lineage>
</organism>
<dbReference type="RefSeq" id="WP_208261983.1">
    <property type="nucleotide sequence ID" value="NZ_JAGEOJ010000023.1"/>
</dbReference>
<feature type="domain" description="DUF6879" evidence="1">
    <location>
        <begin position="8"/>
        <end position="171"/>
    </location>
</feature>
<dbReference type="Proteomes" id="UP000669179">
    <property type="component" value="Unassembled WGS sequence"/>
</dbReference>
<name>A0A939TBV9_9ACTN</name>
<dbReference type="Pfam" id="PF21806">
    <property type="entry name" value="DUF6879"/>
    <property type="match status" value="1"/>
</dbReference>
<dbReference type="InterPro" id="IPR049244">
    <property type="entry name" value="DUF6879"/>
</dbReference>
<dbReference type="AlphaFoldDB" id="A0A939TBV9"/>